<sequence>MQNKLVALESNQRFYDAFNKNDLDLMTRTWLNDPIAQCIHPGWDVLTGFKPIIESWRRIFETGQDLEIKLSHVEVIVSDDLAWIACQENLFSISTSGVQLSKVHATNLFKQVDGEWKMILHHASPVRGLPTEEKVTEH</sequence>
<gene>
    <name evidence="2" type="ORF">METZ01_LOCUS377956</name>
</gene>
<proteinExistence type="predicted"/>
<protein>
    <recommendedName>
        <fullName evidence="1">SnoaL-like domain-containing protein</fullName>
    </recommendedName>
</protein>
<dbReference type="SUPFAM" id="SSF54427">
    <property type="entry name" value="NTF2-like"/>
    <property type="match status" value="1"/>
</dbReference>
<evidence type="ECO:0000313" key="2">
    <source>
        <dbReference type="EMBL" id="SVD25102.1"/>
    </source>
</evidence>
<dbReference type="InterPro" id="IPR032710">
    <property type="entry name" value="NTF2-like_dom_sf"/>
</dbReference>
<accession>A0A382TTN2</accession>
<dbReference type="AlphaFoldDB" id="A0A382TTN2"/>
<dbReference type="Gene3D" id="3.10.450.50">
    <property type="match status" value="1"/>
</dbReference>
<dbReference type="InterPro" id="IPR037401">
    <property type="entry name" value="SnoaL-like"/>
</dbReference>
<reference evidence="2" key="1">
    <citation type="submission" date="2018-05" db="EMBL/GenBank/DDBJ databases">
        <authorList>
            <person name="Lanie J.A."/>
            <person name="Ng W.-L."/>
            <person name="Kazmierczak K.M."/>
            <person name="Andrzejewski T.M."/>
            <person name="Davidsen T.M."/>
            <person name="Wayne K.J."/>
            <person name="Tettelin H."/>
            <person name="Glass J.I."/>
            <person name="Rusch D."/>
            <person name="Podicherti R."/>
            <person name="Tsui H.-C.T."/>
            <person name="Winkler M.E."/>
        </authorList>
    </citation>
    <scope>NUCLEOTIDE SEQUENCE</scope>
</reference>
<organism evidence="2">
    <name type="scientific">marine metagenome</name>
    <dbReference type="NCBI Taxonomy" id="408172"/>
    <lineage>
        <taxon>unclassified sequences</taxon>
        <taxon>metagenomes</taxon>
        <taxon>ecological metagenomes</taxon>
    </lineage>
</organism>
<name>A0A382TTN2_9ZZZZ</name>
<evidence type="ECO:0000259" key="1">
    <source>
        <dbReference type="Pfam" id="PF13474"/>
    </source>
</evidence>
<dbReference type="PANTHER" id="PTHR34957">
    <property type="entry name" value="NUCLEAR TRANSPORT FACTOR 2 (NTF2) FAMILY PROTEIN"/>
    <property type="match status" value="1"/>
</dbReference>
<feature type="domain" description="SnoaL-like" evidence="1">
    <location>
        <begin position="10"/>
        <end position="126"/>
    </location>
</feature>
<dbReference type="Pfam" id="PF13474">
    <property type="entry name" value="SnoaL_3"/>
    <property type="match status" value="1"/>
</dbReference>
<dbReference type="EMBL" id="UINC01138883">
    <property type="protein sequence ID" value="SVD25102.1"/>
    <property type="molecule type" value="Genomic_DNA"/>
</dbReference>
<dbReference type="PANTHER" id="PTHR34957:SF1">
    <property type="entry name" value="NUCLEAR TRANSPORT FACTOR 2 (NTF2) FAMILY PROTEIN"/>
    <property type="match status" value="1"/>
</dbReference>